<dbReference type="InterPro" id="IPR039421">
    <property type="entry name" value="Type_1_exporter"/>
</dbReference>
<accession>A0A6N7WEV1</accession>
<dbReference type="PROSITE" id="PS00211">
    <property type="entry name" value="ABC_TRANSPORTER_1"/>
    <property type="match status" value="1"/>
</dbReference>
<dbReference type="Gene3D" id="1.20.1560.10">
    <property type="entry name" value="ABC transporter type 1, transmembrane domain"/>
    <property type="match status" value="1"/>
</dbReference>
<dbReference type="Proteomes" id="UP000436047">
    <property type="component" value="Unassembled WGS sequence"/>
</dbReference>
<dbReference type="InterPro" id="IPR027417">
    <property type="entry name" value="P-loop_NTPase"/>
</dbReference>
<dbReference type="InterPro" id="IPR011527">
    <property type="entry name" value="ABC1_TM_dom"/>
</dbReference>
<dbReference type="AlphaFoldDB" id="A0A6N7WEV1"/>
<dbReference type="SUPFAM" id="SSF52540">
    <property type="entry name" value="P-loop containing nucleoside triphosphate hydrolases"/>
    <property type="match status" value="1"/>
</dbReference>
<dbReference type="RefSeq" id="WP_154464777.1">
    <property type="nucleotide sequence ID" value="NZ_VUMI01000017.1"/>
</dbReference>
<evidence type="ECO:0000256" key="3">
    <source>
        <dbReference type="ARBA" id="ARBA00022692"/>
    </source>
</evidence>
<dbReference type="PROSITE" id="PS50893">
    <property type="entry name" value="ABC_TRANSPORTER_2"/>
    <property type="match status" value="1"/>
</dbReference>
<evidence type="ECO:0000313" key="12">
    <source>
        <dbReference type="Proteomes" id="UP000436047"/>
    </source>
</evidence>
<comment type="caution">
    <text evidence="11">The sequence shown here is derived from an EMBL/GenBank/DDBJ whole genome shotgun (WGS) entry which is preliminary data.</text>
</comment>
<gene>
    <name evidence="11" type="ORF">FYJ45_12075</name>
</gene>
<dbReference type="PANTHER" id="PTHR43394:SF1">
    <property type="entry name" value="ATP-BINDING CASSETTE SUB-FAMILY B MEMBER 10, MITOCHONDRIAL"/>
    <property type="match status" value="1"/>
</dbReference>
<dbReference type="GeneID" id="86053788"/>
<evidence type="ECO:0000313" key="11">
    <source>
        <dbReference type="EMBL" id="MSS89007.1"/>
    </source>
</evidence>
<keyword evidence="7 8" id="KW-0472">Membrane</keyword>
<keyword evidence="12" id="KW-1185">Reference proteome</keyword>
<feature type="transmembrane region" description="Helical" evidence="8">
    <location>
        <begin position="61"/>
        <end position="79"/>
    </location>
</feature>
<evidence type="ECO:0000259" key="9">
    <source>
        <dbReference type="PROSITE" id="PS50893"/>
    </source>
</evidence>
<dbReference type="SMART" id="SM00382">
    <property type="entry name" value="AAA"/>
    <property type="match status" value="1"/>
</dbReference>
<feature type="transmembrane region" description="Helical" evidence="8">
    <location>
        <begin position="20"/>
        <end position="41"/>
    </location>
</feature>
<evidence type="ECO:0000256" key="1">
    <source>
        <dbReference type="ARBA" id="ARBA00004651"/>
    </source>
</evidence>
<dbReference type="Pfam" id="PF00664">
    <property type="entry name" value="ABC_membrane"/>
    <property type="match status" value="1"/>
</dbReference>
<keyword evidence="6 8" id="KW-1133">Transmembrane helix</keyword>
<dbReference type="GO" id="GO:0005886">
    <property type="term" value="C:plasma membrane"/>
    <property type="evidence" value="ECO:0007669"/>
    <property type="project" value="UniProtKB-SubCell"/>
</dbReference>
<protein>
    <submittedName>
        <fullName evidence="11">ABC transporter ATP-binding protein</fullName>
    </submittedName>
</protein>
<dbReference type="FunFam" id="3.40.50.300:FF:000287">
    <property type="entry name" value="Multidrug ABC transporter ATP-binding protein"/>
    <property type="match status" value="1"/>
</dbReference>
<evidence type="ECO:0000256" key="8">
    <source>
        <dbReference type="SAM" id="Phobius"/>
    </source>
</evidence>
<dbReference type="Pfam" id="PF00005">
    <property type="entry name" value="ABC_tran"/>
    <property type="match status" value="1"/>
</dbReference>
<organism evidence="11 12">
    <name type="scientific">Eisenbergiella porci</name>
    <dbReference type="NCBI Taxonomy" id="2652274"/>
    <lineage>
        <taxon>Bacteria</taxon>
        <taxon>Bacillati</taxon>
        <taxon>Bacillota</taxon>
        <taxon>Clostridia</taxon>
        <taxon>Lachnospirales</taxon>
        <taxon>Lachnospiraceae</taxon>
        <taxon>Eisenbergiella</taxon>
    </lineage>
</organism>
<comment type="subcellular location">
    <subcellularLocation>
        <location evidence="1">Cell membrane</location>
        <topology evidence="1">Multi-pass membrane protein</topology>
    </subcellularLocation>
</comment>
<dbReference type="GO" id="GO:0015421">
    <property type="term" value="F:ABC-type oligopeptide transporter activity"/>
    <property type="evidence" value="ECO:0007669"/>
    <property type="project" value="TreeGrafter"/>
</dbReference>
<evidence type="ECO:0000259" key="10">
    <source>
        <dbReference type="PROSITE" id="PS50929"/>
    </source>
</evidence>
<feature type="domain" description="ABC transmembrane type-1" evidence="10">
    <location>
        <begin position="21"/>
        <end position="307"/>
    </location>
</feature>
<dbReference type="Gene3D" id="3.40.50.300">
    <property type="entry name" value="P-loop containing nucleotide triphosphate hydrolases"/>
    <property type="match status" value="1"/>
</dbReference>
<dbReference type="GO" id="GO:0016887">
    <property type="term" value="F:ATP hydrolysis activity"/>
    <property type="evidence" value="ECO:0007669"/>
    <property type="project" value="InterPro"/>
</dbReference>
<keyword evidence="3 8" id="KW-0812">Transmembrane</keyword>
<dbReference type="InterPro" id="IPR036640">
    <property type="entry name" value="ABC1_TM_sf"/>
</dbReference>
<keyword evidence="5 11" id="KW-0067">ATP-binding</keyword>
<feature type="transmembrane region" description="Helical" evidence="8">
    <location>
        <begin position="251"/>
        <end position="273"/>
    </location>
</feature>
<keyword evidence="2" id="KW-0813">Transport</keyword>
<dbReference type="InterPro" id="IPR003593">
    <property type="entry name" value="AAA+_ATPase"/>
</dbReference>
<evidence type="ECO:0000256" key="7">
    <source>
        <dbReference type="ARBA" id="ARBA00023136"/>
    </source>
</evidence>
<dbReference type="PROSITE" id="PS50929">
    <property type="entry name" value="ABC_TM1F"/>
    <property type="match status" value="1"/>
</dbReference>
<name>A0A6N7WEV1_9FIRM</name>
<evidence type="ECO:0000256" key="4">
    <source>
        <dbReference type="ARBA" id="ARBA00022741"/>
    </source>
</evidence>
<dbReference type="PANTHER" id="PTHR43394">
    <property type="entry name" value="ATP-DEPENDENT PERMEASE MDL1, MITOCHONDRIAL"/>
    <property type="match status" value="1"/>
</dbReference>
<evidence type="ECO:0000256" key="5">
    <source>
        <dbReference type="ARBA" id="ARBA00022840"/>
    </source>
</evidence>
<feature type="transmembrane region" description="Helical" evidence="8">
    <location>
        <begin position="140"/>
        <end position="158"/>
    </location>
</feature>
<reference evidence="11 12" key="1">
    <citation type="submission" date="2019-08" db="EMBL/GenBank/DDBJ databases">
        <title>In-depth cultivation of the pig gut microbiome towards novel bacterial diversity and tailored functional studies.</title>
        <authorList>
            <person name="Wylensek D."/>
            <person name="Hitch T.C.A."/>
            <person name="Clavel T."/>
        </authorList>
    </citation>
    <scope>NUCLEOTIDE SEQUENCE [LARGE SCALE GENOMIC DNA]</scope>
    <source>
        <strain evidence="11 12">WCA-389-WT-23B</strain>
    </source>
</reference>
<keyword evidence="4" id="KW-0547">Nucleotide-binding</keyword>
<sequence>MFRIVNRLIQWTGKYKRRIYIGFIYAFIHSIFTAIPIMLAAEGLSAVLDDFNGVKPLEGRDIWIMLGAMILAVLGRYLFSYLRAITQESVGYEATADERIRLGDILKRVSLGFFNKNNIGELSAAATTDLSFMEMYAMNMVNTVVNGYITVIVLILFLVFCSPLAGGIALAGVLLSALFLHLLEARSRKNAPAHQKTQDDMVESSIEYLRGMQVVKAFKQEGVSIAGIRKAYNDSKKINIKIEVEYMPFNCLHLFSLKAASIAIVSVAALLTYNGSMELPTMLMLDMFSFMIFGSVEAMNNAAHVLEVIDTTLDKLDGIEHADMIDKDGKDISLHNTDIAFHDVTFSYDKVPVLRNISFFIPQGSTTAIVGPSGSGKTTICNLIARFYDVDSGEVTVGGEDVRNMTCDSLLRNISMVFQKVYLFHDTIENNIRFGNPGATKEEIIEAAKKAWCHDFIMDLPDGYETVIGEGGSTLSGGEKQRISIARAILKNANIVILDEATASIDPENEHLIQQAISELTIGKTVIVIAHRLATIEHADQILVVDKGQVVQKGTHQQLVQQEGLYRRFIAIREQAEGWSIDG</sequence>
<feature type="transmembrane region" description="Helical" evidence="8">
    <location>
        <begin position="164"/>
        <end position="183"/>
    </location>
</feature>
<evidence type="ECO:0000256" key="6">
    <source>
        <dbReference type="ARBA" id="ARBA00022989"/>
    </source>
</evidence>
<evidence type="ECO:0000256" key="2">
    <source>
        <dbReference type="ARBA" id="ARBA00022448"/>
    </source>
</evidence>
<dbReference type="SUPFAM" id="SSF90123">
    <property type="entry name" value="ABC transporter transmembrane region"/>
    <property type="match status" value="1"/>
</dbReference>
<dbReference type="EMBL" id="VUMI01000017">
    <property type="protein sequence ID" value="MSS89007.1"/>
    <property type="molecule type" value="Genomic_DNA"/>
</dbReference>
<dbReference type="InterPro" id="IPR003439">
    <property type="entry name" value="ABC_transporter-like_ATP-bd"/>
</dbReference>
<proteinExistence type="predicted"/>
<feature type="domain" description="ABC transporter" evidence="9">
    <location>
        <begin position="339"/>
        <end position="572"/>
    </location>
</feature>
<dbReference type="GO" id="GO:0005524">
    <property type="term" value="F:ATP binding"/>
    <property type="evidence" value="ECO:0007669"/>
    <property type="project" value="UniProtKB-KW"/>
</dbReference>
<dbReference type="InterPro" id="IPR017871">
    <property type="entry name" value="ABC_transporter-like_CS"/>
</dbReference>